<name>A0A2U3PUP4_9BRAD</name>
<dbReference type="CDD" id="cd00338">
    <property type="entry name" value="Ser_Recombinase"/>
    <property type="match status" value="1"/>
</dbReference>
<dbReference type="EMBL" id="LS398110">
    <property type="protein sequence ID" value="SPP92854.1"/>
    <property type="molecule type" value="Genomic_DNA"/>
</dbReference>
<dbReference type="GO" id="GO:0003677">
    <property type="term" value="F:DNA binding"/>
    <property type="evidence" value="ECO:0007669"/>
    <property type="project" value="InterPro"/>
</dbReference>
<dbReference type="PANTHER" id="PTHR30461:SF23">
    <property type="entry name" value="DNA RECOMBINASE-RELATED"/>
    <property type="match status" value="1"/>
</dbReference>
<proteinExistence type="predicted"/>
<dbReference type="Proteomes" id="UP000246085">
    <property type="component" value="Chromosome BRAD3257"/>
</dbReference>
<protein>
    <recommendedName>
        <fullName evidence="2">Resolvase/invertase-type recombinase catalytic domain-containing protein</fullName>
    </recommendedName>
</protein>
<dbReference type="SUPFAM" id="SSF53041">
    <property type="entry name" value="Resolvase-like"/>
    <property type="match status" value="1"/>
</dbReference>
<evidence type="ECO:0000313" key="4">
    <source>
        <dbReference type="Proteomes" id="UP000246085"/>
    </source>
</evidence>
<dbReference type="InterPro" id="IPR025827">
    <property type="entry name" value="Zn_ribbon_recom_dom"/>
</dbReference>
<dbReference type="Gene3D" id="3.90.1750.20">
    <property type="entry name" value="Putative Large Serine Recombinase, Chain B, Domain 2"/>
    <property type="match status" value="1"/>
</dbReference>
<sequence length="770" mass="84928">MPKAKTRASSGRSAPKANKVAFDPSTATAEELASQPMEAMLVLARQDRMRLIGSGASAAGGPTNKARDRSGEPKVAPAKQGKGARSKKSKKTKPHFDPTTASVEELASRSMDEMFDLAKKAREASLEKDAQFEATLAAIETPKPSRAQELKASTVLQSRVPAIVYARFSDDQQNPLSIDDQFAEARRYCDVMGYEPILFCSDAAMTGQTLDGREGWERVEKAIASGMASVVVAESLDRVARSAIDLLMIMEKLRHYGAFIDTPSTGRASELQGLIHSIYNFLFKSMLVEKVVRGMAGGVRRGRHPGGTNYGLRKKRDPDDPEKDEYVPYDPEVEIYFRIMWEIGVLKRSYDEISGDLNREEKPAPRGGLWGRQNFDHPNGLAGLASNKRCIGVIVWNKASYQKSRSGKVTVKKNDASEHVIGFNAKQAFIPPYLFRLVQEEVALRKVGPSGPRQAAARRLLTNKLMCGACGRGMHIIAGDARGRPRAGCSTIKAKGKCTNHRTFYLDTIEKMVAHAMSGFVSKPNLVETTLEATDKEIETDRKKLMRELEAKTAEKESLTPMTEDLIRKMAAAEVDKDTLLSIINSNLKPLYHKQQEIERRVKEINLMLASEKLNPKKLKEATNVFASLERLLEETGGKGLPKDLIVAAQALIGKVSIFPDPASRHFELRITGRFDSMLTENYLASAAVINSEEYKNAKMGGPDHRGKLTLAKPFFITLSSAKEGIPVDSEVRERPVRNFVRRRRRTGAPRPVDAAVAPAVGQPASLPRP</sequence>
<organism evidence="3 4">
    <name type="scientific">Bradyrhizobium vignae</name>
    <dbReference type="NCBI Taxonomy" id="1549949"/>
    <lineage>
        <taxon>Bacteria</taxon>
        <taxon>Pseudomonadati</taxon>
        <taxon>Pseudomonadota</taxon>
        <taxon>Alphaproteobacteria</taxon>
        <taxon>Hyphomicrobiales</taxon>
        <taxon>Nitrobacteraceae</taxon>
        <taxon>Bradyrhizobium</taxon>
    </lineage>
</organism>
<dbReference type="GO" id="GO:0000150">
    <property type="term" value="F:DNA strand exchange activity"/>
    <property type="evidence" value="ECO:0007669"/>
    <property type="project" value="InterPro"/>
</dbReference>
<feature type="compositionally biased region" description="Basic residues" evidence="1">
    <location>
        <begin position="82"/>
        <end position="93"/>
    </location>
</feature>
<dbReference type="KEGG" id="bvz:BRAD3257_1736"/>
<dbReference type="Pfam" id="PF13408">
    <property type="entry name" value="Zn_ribbon_recom"/>
    <property type="match status" value="1"/>
</dbReference>
<dbReference type="RefSeq" id="WP_122401389.1">
    <property type="nucleotide sequence ID" value="NZ_LS398110.1"/>
</dbReference>
<dbReference type="PANTHER" id="PTHR30461">
    <property type="entry name" value="DNA-INVERTASE FROM LAMBDOID PROPHAGE"/>
    <property type="match status" value="1"/>
</dbReference>
<dbReference type="InterPro" id="IPR050639">
    <property type="entry name" value="SSR_resolvase"/>
</dbReference>
<reference evidence="3 4" key="1">
    <citation type="submission" date="2018-03" db="EMBL/GenBank/DDBJ databases">
        <authorList>
            <person name="Gully D."/>
        </authorList>
    </citation>
    <scope>NUCLEOTIDE SEQUENCE [LARGE SCALE GENOMIC DNA]</scope>
    <source>
        <strain evidence="3">ORS3257</strain>
    </source>
</reference>
<dbReference type="Pfam" id="PF00239">
    <property type="entry name" value="Resolvase"/>
    <property type="match status" value="1"/>
</dbReference>
<evidence type="ECO:0000259" key="2">
    <source>
        <dbReference type="SMART" id="SM00857"/>
    </source>
</evidence>
<dbReference type="Gene3D" id="3.40.50.1390">
    <property type="entry name" value="Resolvase, N-terminal catalytic domain"/>
    <property type="match status" value="1"/>
</dbReference>
<feature type="compositionally biased region" description="Low complexity" evidence="1">
    <location>
        <begin position="749"/>
        <end position="770"/>
    </location>
</feature>
<dbReference type="InterPro" id="IPR036162">
    <property type="entry name" value="Resolvase-like_N_sf"/>
</dbReference>
<feature type="region of interest" description="Disordered" evidence="1">
    <location>
        <begin position="1"/>
        <end position="33"/>
    </location>
</feature>
<dbReference type="SMART" id="SM00857">
    <property type="entry name" value="Resolvase"/>
    <property type="match status" value="1"/>
</dbReference>
<evidence type="ECO:0000256" key="1">
    <source>
        <dbReference type="SAM" id="MobiDB-lite"/>
    </source>
</evidence>
<dbReference type="InterPro" id="IPR038109">
    <property type="entry name" value="DNA_bind_recomb_sf"/>
</dbReference>
<feature type="region of interest" description="Disordered" evidence="1">
    <location>
        <begin position="733"/>
        <end position="770"/>
    </location>
</feature>
<evidence type="ECO:0000313" key="3">
    <source>
        <dbReference type="EMBL" id="SPP92854.1"/>
    </source>
</evidence>
<gene>
    <name evidence="3" type="ORF">BRAD3257_1736</name>
</gene>
<accession>A0A2U3PUP4</accession>
<feature type="region of interest" description="Disordered" evidence="1">
    <location>
        <begin position="53"/>
        <end position="107"/>
    </location>
</feature>
<feature type="region of interest" description="Disordered" evidence="1">
    <location>
        <begin position="302"/>
        <end position="325"/>
    </location>
</feature>
<dbReference type="InterPro" id="IPR006119">
    <property type="entry name" value="Resolv_N"/>
</dbReference>
<dbReference type="AlphaFoldDB" id="A0A2U3PUP4"/>
<feature type="domain" description="Resolvase/invertase-type recombinase catalytic" evidence="2">
    <location>
        <begin position="162"/>
        <end position="304"/>
    </location>
</feature>